<dbReference type="InterPro" id="IPR052035">
    <property type="entry name" value="ZnF_BED_domain_contain"/>
</dbReference>
<evidence type="ECO:0008006" key="12">
    <source>
        <dbReference type="Google" id="ProtNLM"/>
    </source>
</evidence>
<evidence type="ECO:0000256" key="2">
    <source>
        <dbReference type="ARBA" id="ARBA00022723"/>
    </source>
</evidence>
<dbReference type="PANTHER" id="PTHR46481">
    <property type="entry name" value="ZINC FINGER BED DOMAIN-CONTAINING PROTEIN 4"/>
    <property type="match status" value="1"/>
</dbReference>
<accession>A0AAV0DPT3</accession>
<keyword evidence="11" id="KW-1185">Reference proteome</keyword>
<feature type="region of interest" description="Disordered" evidence="7">
    <location>
        <begin position="91"/>
        <end position="136"/>
    </location>
</feature>
<comment type="caution">
    <text evidence="10">The sequence shown here is derived from an EMBL/GenBank/DDBJ whole genome shotgun (WGS) entry which is preliminary data.</text>
</comment>
<dbReference type="SMART" id="SM00614">
    <property type="entry name" value="ZnF_BED"/>
    <property type="match status" value="1"/>
</dbReference>
<protein>
    <recommendedName>
        <fullName evidence="12">BED-type domain-containing protein</fullName>
    </recommendedName>
</protein>
<keyword evidence="2" id="KW-0479">Metal-binding</keyword>
<feature type="domain" description="HAT C-terminal dimerisation" evidence="8">
    <location>
        <begin position="675"/>
        <end position="747"/>
    </location>
</feature>
<evidence type="ECO:0000256" key="4">
    <source>
        <dbReference type="ARBA" id="ARBA00022833"/>
    </source>
</evidence>
<evidence type="ECO:0000256" key="5">
    <source>
        <dbReference type="ARBA" id="ARBA00023125"/>
    </source>
</evidence>
<dbReference type="EMBL" id="CAMAPF010000127">
    <property type="protein sequence ID" value="CAH9104318.1"/>
    <property type="molecule type" value="Genomic_DNA"/>
</dbReference>
<dbReference type="Pfam" id="PF05699">
    <property type="entry name" value="Dimer_Tnp_hAT"/>
    <property type="match status" value="1"/>
</dbReference>
<feature type="domain" description="hAT-like transposase RNase-H fold" evidence="9">
    <location>
        <begin position="511"/>
        <end position="584"/>
    </location>
</feature>
<dbReference type="AlphaFoldDB" id="A0AAV0DPT3"/>
<gene>
    <name evidence="10" type="ORF">CEPIT_LOCUS16736</name>
</gene>
<feature type="compositionally biased region" description="Acidic residues" evidence="7">
    <location>
        <begin position="112"/>
        <end position="123"/>
    </location>
</feature>
<feature type="compositionally biased region" description="Low complexity" evidence="7">
    <location>
        <begin position="33"/>
        <end position="42"/>
    </location>
</feature>
<reference evidence="10" key="1">
    <citation type="submission" date="2022-07" db="EMBL/GenBank/DDBJ databases">
        <authorList>
            <person name="Macas J."/>
            <person name="Novak P."/>
            <person name="Neumann P."/>
        </authorList>
    </citation>
    <scope>NUCLEOTIDE SEQUENCE</scope>
</reference>
<sequence>MERGRHSLDIGNLQRNRKKEIARTHPSLRKKSGQSGSSSQSGWEDEPEYQRRDGERMSDEQLQQLLAQNPQFFHQRDIPVLPDDIHTIDEEELEDDDPEEDAGGAGSHGTPDEEQAADHEGDEGGSSQIGTKSKSPIIENNFKKYKDPSTEKWYASCNHCDKVYSLGTSGGYGSLKRHLMGKHKVEYAKIEKGKGKQTQISRFANNQPYGNFSYNDQQNLTGMANFMVEENLPYLFSESVSFKEYAQTCLNPQFRSFSRKTVKKEIIRLYKAEKLNLQNFFANYDGRVTVCSDIWEDTYHNLHYLGLTAHYVDDDWNMHKRVLAFREFNDRHTAEHIYILIERILIEYNLVNKVFAIGFDNATNNTAAIPRLRELCGPTTLMGRFFHQRCACHIINLCVQDGLKALGDAMEVAKGGIRRIWANGQLKLKWKNYLNERNVKYVAFPKDLSIRWNSSYKLIRVLIRYKEHFPAFLKEYDNYILNSAHIDTCEKICNVLIFFNNATESFSHVYKPTSNEFMRELVNLAGAFNEFQNADYVSYFCTFMKEKFLKYYSHIPHIYGIAFILDPRYRLSNLEQCYKFYYQSFYGDFPMYEDNPIDPQSEYNEVSSLFYSLFNEFRAQYGNMPPPPTQTSSSKGKGLFKSAFGNLMKKAKTTHTTEQSTINEIALYINYEVEFVENEDFDVLKWWKSKERTFPILARMAKQVLSMPVSTVAVEQEFSSAGNVLTKSRTCLSAESLETLICYHDWLKARRRTQELSLIPSQDFMDESTDGGSTYAGDSD</sequence>
<dbReference type="SUPFAM" id="SSF53098">
    <property type="entry name" value="Ribonuclease H-like"/>
    <property type="match status" value="1"/>
</dbReference>
<comment type="subcellular location">
    <subcellularLocation>
        <location evidence="1">Nucleus</location>
    </subcellularLocation>
</comment>
<dbReference type="GO" id="GO:0003677">
    <property type="term" value="F:DNA binding"/>
    <property type="evidence" value="ECO:0007669"/>
    <property type="project" value="UniProtKB-KW"/>
</dbReference>
<organism evidence="10 11">
    <name type="scientific">Cuscuta epithymum</name>
    <dbReference type="NCBI Taxonomy" id="186058"/>
    <lineage>
        <taxon>Eukaryota</taxon>
        <taxon>Viridiplantae</taxon>
        <taxon>Streptophyta</taxon>
        <taxon>Embryophyta</taxon>
        <taxon>Tracheophyta</taxon>
        <taxon>Spermatophyta</taxon>
        <taxon>Magnoliopsida</taxon>
        <taxon>eudicotyledons</taxon>
        <taxon>Gunneridae</taxon>
        <taxon>Pentapetalae</taxon>
        <taxon>asterids</taxon>
        <taxon>lamiids</taxon>
        <taxon>Solanales</taxon>
        <taxon>Convolvulaceae</taxon>
        <taxon>Cuscuteae</taxon>
        <taxon>Cuscuta</taxon>
        <taxon>Cuscuta subgen. Cuscuta</taxon>
    </lineage>
</organism>
<evidence type="ECO:0000259" key="8">
    <source>
        <dbReference type="Pfam" id="PF05699"/>
    </source>
</evidence>
<dbReference type="PANTHER" id="PTHR46481:SF10">
    <property type="entry name" value="ZINC FINGER BED DOMAIN-CONTAINING PROTEIN 39"/>
    <property type="match status" value="1"/>
</dbReference>
<dbReference type="GO" id="GO:0005634">
    <property type="term" value="C:nucleus"/>
    <property type="evidence" value="ECO:0007669"/>
    <property type="project" value="UniProtKB-SubCell"/>
</dbReference>
<keyword evidence="4" id="KW-0862">Zinc</keyword>
<keyword evidence="5" id="KW-0238">DNA-binding</keyword>
<evidence type="ECO:0000256" key="6">
    <source>
        <dbReference type="ARBA" id="ARBA00023242"/>
    </source>
</evidence>
<keyword evidence="3" id="KW-0863">Zinc-finger</keyword>
<feature type="region of interest" description="Disordered" evidence="7">
    <location>
        <begin position="1"/>
        <end position="68"/>
    </location>
</feature>
<feature type="compositionally biased region" description="Polar residues" evidence="7">
    <location>
        <begin position="125"/>
        <end position="134"/>
    </location>
</feature>
<name>A0AAV0DPT3_9ASTE</name>
<feature type="compositionally biased region" description="Acidic residues" evidence="7">
    <location>
        <begin position="91"/>
        <end position="102"/>
    </location>
</feature>
<dbReference type="GO" id="GO:0046983">
    <property type="term" value="F:protein dimerization activity"/>
    <property type="evidence" value="ECO:0007669"/>
    <property type="project" value="InterPro"/>
</dbReference>
<evidence type="ECO:0000313" key="10">
    <source>
        <dbReference type="EMBL" id="CAH9104318.1"/>
    </source>
</evidence>
<feature type="compositionally biased region" description="Basic residues" evidence="7">
    <location>
        <begin position="15"/>
        <end position="32"/>
    </location>
</feature>
<dbReference type="GO" id="GO:0008270">
    <property type="term" value="F:zinc ion binding"/>
    <property type="evidence" value="ECO:0007669"/>
    <property type="project" value="UniProtKB-KW"/>
</dbReference>
<feature type="compositionally biased region" description="Basic and acidic residues" evidence="7">
    <location>
        <begin position="48"/>
        <end position="59"/>
    </location>
</feature>
<dbReference type="InterPro" id="IPR012337">
    <property type="entry name" value="RNaseH-like_sf"/>
</dbReference>
<evidence type="ECO:0000313" key="11">
    <source>
        <dbReference type="Proteomes" id="UP001152523"/>
    </source>
</evidence>
<evidence type="ECO:0000256" key="1">
    <source>
        <dbReference type="ARBA" id="ARBA00004123"/>
    </source>
</evidence>
<dbReference type="Proteomes" id="UP001152523">
    <property type="component" value="Unassembled WGS sequence"/>
</dbReference>
<proteinExistence type="predicted"/>
<evidence type="ECO:0000256" key="7">
    <source>
        <dbReference type="SAM" id="MobiDB-lite"/>
    </source>
</evidence>
<evidence type="ECO:0000259" key="9">
    <source>
        <dbReference type="Pfam" id="PF14372"/>
    </source>
</evidence>
<evidence type="ECO:0000256" key="3">
    <source>
        <dbReference type="ARBA" id="ARBA00022771"/>
    </source>
</evidence>
<dbReference type="InterPro" id="IPR025525">
    <property type="entry name" value="hAT-like_transposase_RNase-H"/>
</dbReference>
<keyword evidence="6" id="KW-0539">Nucleus</keyword>
<dbReference type="Pfam" id="PF14372">
    <property type="entry name" value="hAT-like_RNase-H"/>
    <property type="match status" value="1"/>
</dbReference>
<dbReference type="InterPro" id="IPR008906">
    <property type="entry name" value="HATC_C_dom"/>
</dbReference>